<dbReference type="Proteomes" id="UP000180254">
    <property type="component" value="Unassembled WGS sequence"/>
</dbReference>
<dbReference type="AlphaFoldDB" id="A0A1S1V5Z6"/>
<sequence>MMASVVIGAVFFGIVGYGAYRSVNSMKNNSCPGCSGGCSEQQRKDCR</sequence>
<dbReference type="EMBL" id="MKIE01000005">
    <property type="protein sequence ID" value="OHW61992.1"/>
    <property type="molecule type" value="Genomic_DNA"/>
</dbReference>
<reference evidence="1 2" key="1">
    <citation type="submission" date="2016-09" db="EMBL/GenBank/DDBJ databases">
        <title>Genome sequence of Eubacterium angustum.</title>
        <authorList>
            <person name="Poehlein A."/>
            <person name="Daniel R."/>
        </authorList>
    </citation>
    <scope>NUCLEOTIDE SEQUENCE [LARGE SCALE GENOMIC DNA]</scope>
    <source>
        <strain evidence="1 2">DSM 1989</strain>
    </source>
</reference>
<protein>
    <recommendedName>
        <fullName evidence="3">Virus attachment protein p12 family protein</fullName>
    </recommendedName>
</protein>
<gene>
    <name evidence="1" type="ORF">EUAN_14400</name>
</gene>
<dbReference type="STRING" id="39480.EUAN_14400"/>
<proteinExistence type="predicted"/>
<comment type="caution">
    <text evidence="1">The sequence shown here is derived from an EMBL/GenBank/DDBJ whole genome shotgun (WGS) entry which is preliminary data.</text>
</comment>
<dbReference type="RefSeq" id="WP_084655818.1">
    <property type="nucleotide sequence ID" value="NZ_MKIE01000005.1"/>
</dbReference>
<name>A0A1S1V5Z6_9FIRM</name>
<accession>A0A1S1V5Z6</accession>
<dbReference type="Pfam" id="PF12669">
    <property type="entry name" value="FeoB_associated"/>
    <property type="match status" value="1"/>
</dbReference>
<evidence type="ECO:0008006" key="3">
    <source>
        <dbReference type="Google" id="ProtNLM"/>
    </source>
</evidence>
<evidence type="ECO:0000313" key="1">
    <source>
        <dbReference type="EMBL" id="OHW61992.1"/>
    </source>
</evidence>
<keyword evidence="2" id="KW-1185">Reference proteome</keyword>
<evidence type="ECO:0000313" key="2">
    <source>
        <dbReference type="Proteomes" id="UP000180254"/>
    </source>
</evidence>
<organism evidence="1 2">
    <name type="scientific">Andreesenia angusta</name>
    <dbReference type="NCBI Taxonomy" id="39480"/>
    <lineage>
        <taxon>Bacteria</taxon>
        <taxon>Bacillati</taxon>
        <taxon>Bacillota</taxon>
        <taxon>Tissierellia</taxon>
        <taxon>Tissierellales</taxon>
        <taxon>Gottschalkiaceae</taxon>
        <taxon>Andreesenia</taxon>
    </lineage>
</organism>